<evidence type="ECO:0000256" key="4">
    <source>
        <dbReference type="ARBA" id="ARBA00022691"/>
    </source>
</evidence>
<feature type="binding site" evidence="6">
    <location>
        <position position="82"/>
    </location>
    <ligand>
        <name>S-adenosyl-L-methionine</name>
        <dbReference type="ChEBI" id="CHEBI:59789"/>
    </ligand>
</feature>
<evidence type="ECO:0000256" key="3">
    <source>
        <dbReference type="ARBA" id="ARBA00022679"/>
    </source>
</evidence>
<dbReference type="InterPro" id="IPR036804">
    <property type="entry name" value="CheR_N_sf"/>
</dbReference>
<accession>A0A191ZEP3</accession>
<dbReference type="InterPro" id="IPR022642">
    <property type="entry name" value="CheR_C"/>
</dbReference>
<dbReference type="SUPFAM" id="SSF47757">
    <property type="entry name" value="Chemotaxis receptor methyltransferase CheR, N-terminal domain"/>
    <property type="match status" value="1"/>
</dbReference>
<dbReference type="GO" id="GO:0008983">
    <property type="term" value="F:protein-glutamate O-methyltransferase activity"/>
    <property type="evidence" value="ECO:0007669"/>
    <property type="project" value="UniProtKB-EC"/>
</dbReference>
<dbReference type="SMART" id="SM00138">
    <property type="entry name" value="MeTrc"/>
    <property type="match status" value="1"/>
</dbReference>
<dbReference type="InterPro" id="IPR022641">
    <property type="entry name" value="CheR_N"/>
</dbReference>
<feature type="binding site" evidence="6">
    <location>
        <position position="116"/>
    </location>
    <ligand>
        <name>S-adenosyl-L-methionine</name>
        <dbReference type="ChEBI" id="CHEBI:59789"/>
    </ligand>
</feature>
<dbReference type="KEGG" id="haz:A9404_02145"/>
<keyword evidence="2 5" id="KW-0489">Methyltransferase</keyword>
<evidence type="ECO:0000256" key="2">
    <source>
        <dbReference type="ARBA" id="ARBA00022603"/>
    </source>
</evidence>
<feature type="domain" description="CheR-type methyltransferase" evidence="7">
    <location>
        <begin position="1"/>
        <end position="270"/>
    </location>
</feature>
<organism evidence="8 9">
    <name type="scientific">Halothiobacillus diazotrophicus</name>
    <dbReference type="NCBI Taxonomy" id="1860122"/>
    <lineage>
        <taxon>Bacteria</taxon>
        <taxon>Pseudomonadati</taxon>
        <taxon>Pseudomonadota</taxon>
        <taxon>Gammaproteobacteria</taxon>
        <taxon>Chromatiales</taxon>
        <taxon>Halothiobacillaceae</taxon>
        <taxon>Halothiobacillus</taxon>
    </lineage>
</organism>
<feature type="binding site" evidence="6">
    <location>
        <begin position="214"/>
        <end position="215"/>
    </location>
    <ligand>
        <name>S-adenosyl-L-methionine</name>
        <dbReference type="ChEBI" id="CHEBI:59789"/>
    </ligand>
</feature>
<name>A0A191ZEP3_9GAMM</name>
<dbReference type="Pfam" id="PF03705">
    <property type="entry name" value="CheR_N"/>
    <property type="match status" value="1"/>
</dbReference>
<dbReference type="OrthoDB" id="9816309at2"/>
<dbReference type="RefSeq" id="WP_066098246.1">
    <property type="nucleotide sequence ID" value="NZ_CP016027.1"/>
</dbReference>
<dbReference type="EC" id="2.1.1.80" evidence="5"/>
<evidence type="ECO:0000259" key="7">
    <source>
        <dbReference type="PROSITE" id="PS50123"/>
    </source>
</evidence>
<keyword evidence="4 5" id="KW-0949">S-adenosyl-L-methionine</keyword>
<dbReference type="InterPro" id="IPR000780">
    <property type="entry name" value="CheR_MeTrfase"/>
</dbReference>
<dbReference type="PROSITE" id="PS50123">
    <property type="entry name" value="CHER"/>
    <property type="match status" value="1"/>
</dbReference>
<dbReference type="Gene3D" id="3.40.50.150">
    <property type="entry name" value="Vaccinia Virus protein VP39"/>
    <property type="match status" value="1"/>
</dbReference>
<evidence type="ECO:0000256" key="1">
    <source>
        <dbReference type="ARBA" id="ARBA00001541"/>
    </source>
</evidence>
<feature type="binding site" evidence="6">
    <location>
        <position position="139"/>
    </location>
    <ligand>
        <name>S-adenosyl-L-methionine</name>
        <dbReference type="ChEBI" id="CHEBI:59789"/>
    </ligand>
</feature>
<keyword evidence="9" id="KW-1185">Reference proteome</keyword>
<sequence length="270" mass="30874">MDGRTPVLSDKEFHQFQALIYRIAGITLSDAKKSLVSGRLMKHVVHRELDSFGAYFQLLMQDKSELQVAVDALTTNETFFFREPKHLEFLRDSILPNVVSTRPFRVWSAASSSGEEAFSIAMILADGLGDRPWEVMGSDISQRMLEKARQGHYSFERVEGIPKTYLKRFCLKGVRSQEGTFMMGDTLRSRVSFRYINLKDTLPQIGIFDVIFIRNVMIYFDLEVKKAVLQRLLPLLRPGGYLFVSHSESLTGFHGPLKAVRPSIYRLPDD</sequence>
<comment type="catalytic activity">
    <reaction evidence="1 5">
        <text>L-glutamyl-[protein] + S-adenosyl-L-methionine = [protein]-L-glutamate 5-O-methyl ester + S-adenosyl-L-homocysteine</text>
        <dbReference type="Rhea" id="RHEA:24452"/>
        <dbReference type="Rhea" id="RHEA-COMP:10208"/>
        <dbReference type="Rhea" id="RHEA-COMP:10311"/>
        <dbReference type="ChEBI" id="CHEBI:29973"/>
        <dbReference type="ChEBI" id="CHEBI:57856"/>
        <dbReference type="ChEBI" id="CHEBI:59789"/>
        <dbReference type="ChEBI" id="CHEBI:82795"/>
        <dbReference type="EC" id="2.1.1.80"/>
    </reaction>
</comment>
<dbReference type="AlphaFoldDB" id="A0A191ZEP3"/>
<feature type="binding site" evidence="6">
    <location>
        <begin position="197"/>
        <end position="198"/>
    </location>
    <ligand>
        <name>S-adenosyl-L-methionine</name>
        <dbReference type="ChEBI" id="CHEBI:59789"/>
    </ligand>
</feature>
<evidence type="ECO:0000256" key="6">
    <source>
        <dbReference type="PIRSR" id="PIRSR000410-1"/>
    </source>
</evidence>
<evidence type="ECO:0000313" key="8">
    <source>
        <dbReference type="EMBL" id="ANJ66339.1"/>
    </source>
</evidence>
<reference evidence="8 9" key="1">
    <citation type="submission" date="2016-06" db="EMBL/GenBank/DDBJ databases">
        <title>Insight into the functional genes involving in sulfur oxidation in Pearl River water.</title>
        <authorList>
            <person name="Luo J."/>
            <person name="Tan X."/>
            <person name="Lin W."/>
        </authorList>
    </citation>
    <scope>NUCLEOTIDE SEQUENCE [LARGE SCALE GENOMIC DNA]</scope>
    <source>
        <strain evidence="8 9">LS2</strain>
    </source>
</reference>
<evidence type="ECO:0000256" key="5">
    <source>
        <dbReference type="PIRNR" id="PIRNR000410"/>
    </source>
</evidence>
<dbReference type="GO" id="GO:0032259">
    <property type="term" value="P:methylation"/>
    <property type="evidence" value="ECO:0007669"/>
    <property type="project" value="UniProtKB-KW"/>
</dbReference>
<evidence type="ECO:0000313" key="9">
    <source>
        <dbReference type="Proteomes" id="UP000078596"/>
    </source>
</evidence>
<dbReference type="Proteomes" id="UP000078596">
    <property type="component" value="Chromosome"/>
</dbReference>
<dbReference type="SUPFAM" id="SSF53335">
    <property type="entry name" value="S-adenosyl-L-methionine-dependent methyltransferases"/>
    <property type="match status" value="1"/>
</dbReference>
<dbReference type="PIRSF" id="PIRSF000410">
    <property type="entry name" value="CheR"/>
    <property type="match status" value="1"/>
</dbReference>
<feature type="binding site" evidence="6">
    <location>
        <position position="76"/>
    </location>
    <ligand>
        <name>S-adenosyl-L-methionine</name>
        <dbReference type="ChEBI" id="CHEBI:59789"/>
    </ligand>
</feature>
<proteinExistence type="predicted"/>
<dbReference type="PANTHER" id="PTHR24422">
    <property type="entry name" value="CHEMOTAXIS PROTEIN METHYLTRANSFERASE"/>
    <property type="match status" value="1"/>
</dbReference>
<dbReference type="PRINTS" id="PR00996">
    <property type="entry name" value="CHERMTFRASE"/>
</dbReference>
<dbReference type="InterPro" id="IPR029063">
    <property type="entry name" value="SAM-dependent_MTases_sf"/>
</dbReference>
<dbReference type="InterPro" id="IPR026024">
    <property type="entry name" value="Chemotaxis_MeTrfase_CheR"/>
</dbReference>
<dbReference type="Pfam" id="PF01739">
    <property type="entry name" value="CheR"/>
    <property type="match status" value="1"/>
</dbReference>
<dbReference type="PANTHER" id="PTHR24422:SF26">
    <property type="entry name" value="CHEMOTAXIS PROTEIN METHYLTRANSFERASE"/>
    <property type="match status" value="1"/>
</dbReference>
<feature type="binding site" evidence="6">
    <location>
        <position position="78"/>
    </location>
    <ligand>
        <name>S-adenosyl-L-methionine</name>
        <dbReference type="ChEBI" id="CHEBI:59789"/>
    </ligand>
</feature>
<dbReference type="InterPro" id="IPR050903">
    <property type="entry name" value="Bact_Chemotaxis_MeTrfase"/>
</dbReference>
<comment type="function">
    <text evidence="5">Methylation of the membrane-bound methyl-accepting chemotaxis proteins (MCP) to form gamma-glutamyl methyl ester residues in MCP.</text>
</comment>
<dbReference type="Gene3D" id="1.10.155.10">
    <property type="entry name" value="Chemotaxis receptor methyltransferase CheR, N-terminal domain"/>
    <property type="match status" value="1"/>
</dbReference>
<dbReference type="EMBL" id="CP016027">
    <property type="protein sequence ID" value="ANJ66339.1"/>
    <property type="molecule type" value="Genomic_DNA"/>
</dbReference>
<dbReference type="STRING" id="1860122.A9404_02145"/>
<gene>
    <name evidence="8" type="ORF">A9404_02145</name>
</gene>
<keyword evidence="3 5" id="KW-0808">Transferase</keyword>
<protein>
    <recommendedName>
        <fullName evidence="5">Chemotaxis protein methyltransferase</fullName>
        <ecNumber evidence="5">2.1.1.80</ecNumber>
    </recommendedName>
</protein>